<dbReference type="FunCoup" id="O16240">
    <property type="interactions" value="40"/>
</dbReference>
<evidence type="ECO:0000256" key="5">
    <source>
        <dbReference type="SAM" id="Phobius"/>
    </source>
</evidence>
<dbReference type="GeneID" id="182574"/>
<feature type="transmembrane region" description="Helical" evidence="5">
    <location>
        <begin position="12"/>
        <end position="34"/>
    </location>
</feature>
<feature type="transmembrane region" description="Helical" evidence="5">
    <location>
        <begin position="46"/>
        <end position="69"/>
    </location>
</feature>
<organism evidence="7 8">
    <name type="scientific">Caenorhabditis elegans</name>
    <dbReference type="NCBI Taxonomy" id="6239"/>
    <lineage>
        <taxon>Eukaryota</taxon>
        <taxon>Metazoa</taxon>
        <taxon>Ecdysozoa</taxon>
        <taxon>Nematoda</taxon>
        <taxon>Chromadorea</taxon>
        <taxon>Rhabditida</taxon>
        <taxon>Rhabditina</taxon>
        <taxon>Rhabditomorpha</taxon>
        <taxon>Rhabditoidea</taxon>
        <taxon>Rhabditidae</taxon>
        <taxon>Peloderinae</taxon>
        <taxon>Caenorhabditis</taxon>
    </lineage>
</organism>
<dbReference type="HOGENOM" id="CLU_074191_0_0_1"/>
<dbReference type="KEGG" id="cel:CELE_C13D9.6"/>
<evidence type="ECO:0000313" key="9">
    <source>
        <dbReference type="WormBase" id="C13D9.6"/>
    </source>
</evidence>
<dbReference type="RefSeq" id="NP_504340.1">
    <property type="nucleotide sequence ID" value="NM_071939.1"/>
</dbReference>
<protein>
    <submittedName>
        <fullName evidence="7">G-protein coupled receptors family 1 profile domain-containing protein</fullName>
    </submittedName>
</protein>
<dbReference type="AGR" id="WB:WBGene00015738"/>
<keyword evidence="7" id="KW-0675">Receptor</keyword>
<dbReference type="InterPro" id="IPR017452">
    <property type="entry name" value="GPCR_Rhodpsn_7TM"/>
</dbReference>
<evidence type="ECO:0000256" key="2">
    <source>
        <dbReference type="ARBA" id="ARBA00022692"/>
    </source>
</evidence>
<comment type="subcellular location">
    <subcellularLocation>
        <location evidence="1">Membrane</location>
    </subcellularLocation>
</comment>
<evidence type="ECO:0000256" key="4">
    <source>
        <dbReference type="ARBA" id="ARBA00023136"/>
    </source>
</evidence>
<dbReference type="InParanoid" id="O16240"/>
<evidence type="ECO:0000256" key="1">
    <source>
        <dbReference type="ARBA" id="ARBA00004370"/>
    </source>
</evidence>
<dbReference type="PROSITE" id="PS50262">
    <property type="entry name" value="G_PROTEIN_RECEP_F1_2"/>
    <property type="match status" value="1"/>
</dbReference>
<dbReference type="PIR" id="T03887">
    <property type="entry name" value="T03887"/>
</dbReference>
<dbReference type="GO" id="GO:0004930">
    <property type="term" value="F:G protein-coupled receptor activity"/>
    <property type="evidence" value="ECO:0007669"/>
    <property type="project" value="InterPro"/>
</dbReference>
<keyword evidence="4 5" id="KW-0472">Membrane</keyword>
<feature type="domain" description="G-protein coupled receptors family 1 profile" evidence="6">
    <location>
        <begin position="25"/>
        <end position="226"/>
    </location>
</feature>
<reference evidence="7 8" key="1">
    <citation type="journal article" date="1998" name="Science">
        <title>Genome sequence of the nematode C. elegans: a platform for investigating biology.</title>
        <authorList>
            <consortium name="The C. elegans sequencing consortium"/>
            <person name="Sulson J.E."/>
            <person name="Waterston R."/>
        </authorList>
    </citation>
    <scope>NUCLEOTIDE SEQUENCE [LARGE SCALE GENOMIC DNA]</scope>
    <source>
        <strain evidence="7 8">Bristol N2</strain>
    </source>
</reference>
<evidence type="ECO:0000313" key="8">
    <source>
        <dbReference type="Proteomes" id="UP000001940"/>
    </source>
</evidence>
<dbReference type="PhylomeDB" id="O16240"/>
<keyword evidence="8" id="KW-1185">Reference proteome</keyword>
<evidence type="ECO:0000256" key="3">
    <source>
        <dbReference type="ARBA" id="ARBA00022989"/>
    </source>
</evidence>
<dbReference type="Proteomes" id="UP000001940">
    <property type="component" value="Chromosome V"/>
</dbReference>
<feature type="transmembrane region" description="Helical" evidence="5">
    <location>
        <begin position="240"/>
        <end position="261"/>
    </location>
</feature>
<dbReference type="PaxDb" id="6239-C13D9.6"/>
<dbReference type="AlphaFoldDB" id="O16240"/>
<proteinExistence type="predicted"/>
<gene>
    <name evidence="7 9" type="primary">srsx-13</name>
    <name evidence="9" type="ORF">C13D9.6</name>
    <name evidence="7" type="ORF">CELE_C13D9.6</name>
</gene>
<dbReference type="CTD" id="182574"/>
<evidence type="ECO:0000259" key="6">
    <source>
        <dbReference type="PROSITE" id="PS50262"/>
    </source>
</evidence>
<keyword evidence="3 5" id="KW-1133">Transmembrane helix</keyword>
<dbReference type="WormBase" id="C13D9.6">
    <property type="protein sequence ID" value="CE08139"/>
    <property type="gene ID" value="WBGene00015738"/>
    <property type="gene designation" value="srsx-13"/>
</dbReference>
<name>O16240_CAEEL</name>
<dbReference type="GO" id="GO:0016020">
    <property type="term" value="C:membrane"/>
    <property type="evidence" value="ECO:0007669"/>
    <property type="project" value="UniProtKB-SubCell"/>
</dbReference>
<dbReference type="Gene3D" id="1.20.1070.10">
    <property type="entry name" value="Rhodopsin 7-helix transmembrane proteins"/>
    <property type="match status" value="1"/>
</dbReference>
<keyword evidence="2 5" id="KW-0812">Transmembrane</keyword>
<feature type="transmembrane region" description="Helical" evidence="5">
    <location>
        <begin position="121"/>
        <end position="144"/>
    </location>
</feature>
<dbReference type="InterPro" id="IPR000276">
    <property type="entry name" value="GPCR_Rhodpsn"/>
</dbReference>
<feature type="transmembrane region" description="Helical" evidence="5">
    <location>
        <begin position="208"/>
        <end position="228"/>
    </location>
</feature>
<dbReference type="SMART" id="SM01381">
    <property type="entry name" value="7TM_GPCR_Srsx"/>
    <property type="match status" value="1"/>
</dbReference>
<dbReference type="SUPFAM" id="SSF81321">
    <property type="entry name" value="Family A G protein-coupled receptor-like"/>
    <property type="match status" value="1"/>
</dbReference>
<dbReference type="STRING" id="6239.C13D9.6.1"/>
<dbReference type="PANTHER" id="PTHR23360">
    <property type="entry name" value="G-PROTEIN COUPLED RECEPTORS FAMILY 1 PROFILE DOMAIN-CONTAINING PROTEIN-RELATED"/>
    <property type="match status" value="1"/>
</dbReference>
<dbReference type="EMBL" id="BX284605">
    <property type="protein sequence ID" value="CCD64392.1"/>
    <property type="molecule type" value="Genomic_DNA"/>
</dbReference>
<dbReference type="PANTHER" id="PTHR23360:SF36">
    <property type="entry name" value="G-PROTEIN COUPLED RECEPTORS FAMILY 1 PROFILE DOMAIN-CONTAINING PROTEIN"/>
    <property type="match status" value="1"/>
</dbReference>
<feature type="transmembrane region" description="Helical" evidence="5">
    <location>
        <begin position="89"/>
        <end position="109"/>
    </location>
</feature>
<dbReference type="SMR" id="O16240"/>
<dbReference type="eggNOG" id="ENOG502TFTP">
    <property type="taxonomic scope" value="Eukaryota"/>
</dbReference>
<evidence type="ECO:0000313" key="7">
    <source>
        <dbReference type="EMBL" id="CCD64392.1"/>
    </source>
</evidence>
<dbReference type="Pfam" id="PF10320">
    <property type="entry name" value="7TM_GPCR_Srsx"/>
    <property type="match status" value="1"/>
</dbReference>
<sequence>MDIDYINNQVATFYKFLFLFIGTIGNCLFIHLIFKVKQLRSRSSLLQSAQCVFQTLCLFGTSLCALLTLKLNIKRRECFMYISFYVYSQAAQGVLMLIIMLDLLILIKFPLQYMNIASRKYLFVSFMLVILYSSSVTLFGYLTTNDDTIHVCNPVFALNTTASLISKSLILFMSSITLFVYIIIIILYKKKKDGRNDDSSKILNRLKVLVVIYIFTWFVNQIFAILFLHDNGTVKWEKMLFTHNAFFIVLSNSNTFYVTMWKSEEYRKHFRSLWGLNKRFDVKRSSTLAMF</sequence>
<dbReference type="InterPro" id="IPR047130">
    <property type="entry name" value="7TM_GPCR_Srsx_nematod"/>
</dbReference>
<accession>O16240</accession>
<dbReference type="InterPro" id="IPR019424">
    <property type="entry name" value="7TM_GPCR_Srsx"/>
</dbReference>
<feature type="transmembrane region" description="Helical" evidence="5">
    <location>
        <begin position="164"/>
        <end position="188"/>
    </location>
</feature>
<dbReference type="OrthoDB" id="5873055at2759"/>
<dbReference type="UCSC" id="C13D9.6">
    <property type="organism name" value="c. elegans"/>
</dbReference>